<dbReference type="EMBL" id="CAEY01002034">
    <property type="status" value="NOT_ANNOTATED_CDS"/>
    <property type="molecule type" value="Genomic_DNA"/>
</dbReference>
<keyword evidence="3" id="KW-0325">Glycoprotein</keyword>
<keyword evidence="6" id="KW-1185">Reference proteome</keyword>
<dbReference type="Proteomes" id="UP000015104">
    <property type="component" value="Unassembled WGS sequence"/>
</dbReference>
<name>T1KEA5_TETUR</name>
<dbReference type="InterPro" id="IPR004843">
    <property type="entry name" value="Calcineurin-like_PHP"/>
</dbReference>
<dbReference type="GO" id="GO:0005615">
    <property type="term" value="C:extracellular space"/>
    <property type="evidence" value="ECO:0007669"/>
    <property type="project" value="TreeGrafter"/>
</dbReference>
<dbReference type="HOGENOM" id="CLU_014743_3_0_1"/>
<proteinExistence type="inferred from homology"/>
<evidence type="ECO:0000313" key="5">
    <source>
        <dbReference type="EnsemblMetazoa" id="tetur09g05880.1"/>
    </source>
</evidence>
<evidence type="ECO:0000259" key="4">
    <source>
        <dbReference type="Pfam" id="PF00149"/>
    </source>
</evidence>
<dbReference type="EnsemblMetazoa" id="tetur09g05880.1">
    <property type="protein sequence ID" value="tetur09g05880.1"/>
    <property type="gene ID" value="tetur09g05880"/>
</dbReference>
<dbReference type="eggNOG" id="KOG3770">
    <property type="taxonomic scope" value="Eukaryota"/>
</dbReference>
<dbReference type="InterPro" id="IPR041805">
    <property type="entry name" value="ASMase/PPN1_MPP"/>
</dbReference>
<reference evidence="5" key="2">
    <citation type="submission" date="2015-06" db="UniProtKB">
        <authorList>
            <consortium name="EnsemblMetazoa"/>
        </authorList>
    </citation>
    <scope>IDENTIFICATION</scope>
</reference>
<reference evidence="6" key="1">
    <citation type="submission" date="2011-08" db="EMBL/GenBank/DDBJ databases">
        <authorList>
            <person name="Rombauts S."/>
        </authorList>
    </citation>
    <scope>NUCLEOTIDE SEQUENCE</scope>
    <source>
        <strain evidence="6">London</strain>
    </source>
</reference>
<dbReference type="CDD" id="cd00842">
    <property type="entry name" value="MPP_ASMase"/>
    <property type="match status" value="1"/>
</dbReference>
<dbReference type="Pfam" id="PF00149">
    <property type="entry name" value="Metallophos"/>
    <property type="match status" value="1"/>
</dbReference>
<feature type="domain" description="Calcineurin-like phosphoesterase" evidence="4">
    <location>
        <begin position="284"/>
        <end position="563"/>
    </location>
</feature>
<evidence type="ECO:0000313" key="6">
    <source>
        <dbReference type="Proteomes" id="UP000015104"/>
    </source>
</evidence>
<protein>
    <recommendedName>
        <fullName evidence="4">Calcineurin-like phosphoesterase domain-containing protein</fullName>
    </recommendedName>
</protein>
<keyword evidence="2" id="KW-0378">Hydrolase</keyword>
<organism evidence="5 6">
    <name type="scientific">Tetranychus urticae</name>
    <name type="common">Two-spotted spider mite</name>
    <dbReference type="NCBI Taxonomy" id="32264"/>
    <lineage>
        <taxon>Eukaryota</taxon>
        <taxon>Metazoa</taxon>
        <taxon>Ecdysozoa</taxon>
        <taxon>Arthropoda</taxon>
        <taxon>Chelicerata</taxon>
        <taxon>Arachnida</taxon>
        <taxon>Acari</taxon>
        <taxon>Acariformes</taxon>
        <taxon>Trombidiformes</taxon>
        <taxon>Prostigmata</taxon>
        <taxon>Eleutherengona</taxon>
        <taxon>Raphignathae</taxon>
        <taxon>Tetranychoidea</taxon>
        <taxon>Tetranychidae</taxon>
        <taxon>Tetranychus</taxon>
    </lineage>
</organism>
<dbReference type="PANTHER" id="PTHR10340">
    <property type="entry name" value="SPHINGOMYELIN PHOSPHODIESTERASE"/>
    <property type="match status" value="1"/>
</dbReference>
<comment type="similarity">
    <text evidence="1">Belongs to the acid sphingomyelinase family.</text>
</comment>
<dbReference type="AlphaFoldDB" id="T1KEA5"/>
<accession>T1KEA5</accession>
<evidence type="ECO:0000256" key="2">
    <source>
        <dbReference type="ARBA" id="ARBA00022801"/>
    </source>
</evidence>
<evidence type="ECO:0000256" key="3">
    <source>
        <dbReference type="ARBA" id="ARBA00023180"/>
    </source>
</evidence>
<dbReference type="Gene3D" id="3.60.21.10">
    <property type="match status" value="1"/>
</dbReference>
<dbReference type="STRING" id="32264.T1KEA5"/>
<dbReference type="InterPro" id="IPR029052">
    <property type="entry name" value="Metallo-depent_PP-like"/>
</dbReference>
<dbReference type="GO" id="GO:0008081">
    <property type="term" value="F:phosphoric diester hydrolase activity"/>
    <property type="evidence" value="ECO:0007669"/>
    <property type="project" value="TreeGrafter"/>
</dbReference>
<dbReference type="PANTHER" id="PTHR10340:SF34">
    <property type="entry name" value="SPHINGOMYELIN PHOSPHODIESTERASE"/>
    <property type="match status" value="1"/>
</dbReference>
<dbReference type="SUPFAM" id="SSF56300">
    <property type="entry name" value="Metallo-dependent phosphatases"/>
    <property type="match status" value="1"/>
</dbReference>
<sequence length="714" mass="80546">MISVKSSDKKENISDIFLEPRSRLTRNVKSAINDMIFTPYGVSNYDYNQWEFVFNYCRSIWRRLRDWTGLTSIGWNLHHVPYALPWHSSGSSTPLSSSSSTSYRIDGFHPANQQDSKHLENNDNDNNIFSPFGPHLPFKLKESLSSLTGLSGANLVKIIEDMKNGISSSASCMACFAATELYQSPMYSKNGLHSAIRTTCNSLRLQKPEVCNGIAQNYVEDLDYIGVHTKLTANEMCSTLLGGNCALASPSIKTNWSLHLPDKVEPIKSFSNPIKSNGPLRVTKILHITDIHADLFYSPGSDAECGRPVCCRSHETLSTQSASPLASVTSGSVDTIFKKRSAGYWGDYGKCDTPIATVVSALQNIASHHSDVDYWLWTGDIGPHDIWNSSRNEILNHVRYITHLIKQYSSVPVFPVIGNHEGFPANSFPPPGISGHLSASWLYEVLAIEWSTWLPETALETLRIGGYYSVPLGPGLRLVALNTNYCARLNPWTLLDPRDPGGQLKWLVNQLYEAEILGDKVQIVGHIAPDNRECTSSWVDNFIGIIDRFRETISSQFYGHTHRDEFRVYYSPINNLPIGNAYIGPSITSFKGNNPGYRIYQTTSQGMVINHDTYFFNLTQANLNGHYGPIWRLGYNALIDLKLPSLDPINWNLFIRRLLTNEQEFQRFYKLFSRFSDASMYKPCTLSCKQEIIDELQVYVSWRKLPKAFRKNHS</sequence>
<evidence type="ECO:0000256" key="1">
    <source>
        <dbReference type="ARBA" id="ARBA00008234"/>
    </source>
</evidence>